<evidence type="ECO:0000313" key="3">
    <source>
        <dbReference type="Proteomes" id="UP000789759"/>
    </source>
</evidence>
<evidence type="ECO:0000313" key="2">
    <source>
        <dbReference type="EMBL" id="CAG8756717.1"/>
    </source>
</evidence>
<dbReference type="AlphaFoldDB" id="A0A9N9IZH7"/>
<reference evidence="2" key="1">
    <citation type="submission" date="2021-06" db="EMBL/GenBank/DDBJ databases">
        <authorList>
            <person name="Kallberg Y."/>
            <person name="Tangrot J."/>
            <person name="Rosling A."/>
        </authorList>
    </citation>
    <scope>NUCLEOTIDE SEQUENCE</scope>
    <source>
        <strain evidence="2">FL966</strain>
    </source>
</reference>
<comment type="caution">
    <text evidence="2">The sequence shown here is derived from an EMBL/GenBank/DDBJ whole genome shotgun (WGS) entry which is preliminary data.</text>
</comment>
<protein>
    <submittedName>
        <fullName evidence="2">12112_t:CDS:1</fullName>
    </submittedName>
</protein>
<evidence type="ECO:0000256" key="1">
    <source>
        <dbReference type="SAM" id="MobiDB-lite"/>
    </source>
</evidence>
<keyword evidence="3" id="KW-1185">Reference proteome</keyword>
<dbReference type="Proteomes" id="UP000789759">
    <property type="component" value="Unassembled WGS sequence"/>
</dbReference>
<gene>
    <name evidence="2" type="ORF">CPELLU_LOCUS15047</name>
</gene>
<feature type="compositionally biased region" description="Basic and acidic residues" evidence="1">
    <location>
        <begin position="1"/>
        <end position="14"/>
    </location>
</feature>
<accession>A0A9N9IZH7</accession>
<feature type="region of interest" description="Disordered" evidence="1">
    <location>
        <begin position="1"/>
        <end position="21"/>
    </location>
</feature>
<proteinExistence type="predicted"/>
<dbReference type="EMBL" id="CAJVQA010018945">
    <property type="protein sequence ID" value="CAG8756717.1"/>
    <property type="molecule type" value="Genomic_DNA"/>
</dbReference>
<feature type="non-terminal residue" evidence="2">
    <location>
        <position position="91"/>
    </location>
</feature>
<name>A0A9N9IZH7_9GLOM</name>
<organism evidence="2 3">
    <name type="scientific">Cetraspora pellucida</name>
    <dbReference type="NCBI Taxonomy" id="1433469"/>
    <lineage>
        <taxon>Eukaryota</taxon>
        <taxon>Fungi</taxon>
        <taxon>Fungi incertae sedis</taxon>
        <taxon>Mucoromycota</taxon>
        <taxon>Glomeromycotina</taxon>
        <taxon>Glomeromycetes</taxon>
        <taxon>Diversisporales</taxon>
        <taxon>Gigasporaceae</taxon>
        <taxon>Cetraspora</taxon>
    </lineage>
</organism>
<sequence>RRESSSSHPPRKEGLGSPDEQSGYRTVVVEKIVFFISVIDTAHFVDIAHFEHFDDYTEHFDDDIEHSVKDDTAHFDYLAQLIHLKVVKCHT</sequence>